<evidence type="ECO:0000313" key="2">
    <source>
        <dbReference type="EMBL" id="GIY92517.1"/>
    </source>
</evidence>
<sequence length="32" mass="3510">MDQFHPDSEHGLPLRAGEQIESASRRCVSNAA</sequence>
<feature type="compositionally biased region" description="Basic and acidic residues" evidence="1">
    <location>
        <begin position="1"/>
        <end position="12"/>
    </location>
</feature>
<evidence type="ECO:0000313" key="3">
    <source>
        <dbReference type="Proteomes" id="UP001054945"/>
    </source>
</evidence>
<name>A0AAV4XBJ9_CAEEX</name>
<comment type="caution">
    <text evidence="2">The sequence shown here is derived from an EMBL/GenBank/DDBJ whole genome shotgun (WGS) entry which is preliminary data.</text>
</comment>
<protein>
    <submittedName>
        <fullName evidence="2">Uncharacterized protein</fullName>
    </submittedName>
</protein>
<feature type="region of interest" description="Disordered" evidence="1">
    <location>
        <begin position="1"/>
        <end position="32"/>
    </location>
</feature>
<gene>
    <name evidence="2" type="ORF">CEXT_18241</name>
</gene>
<keyword evidence="3" id="KW-1185">Reference proteome</keyword>
<reference evidence="2 3" key="1">
    <citation type="submission" date="2021-06" db="EMBL/GenBank/DDBJ databases">
        <title>Caerostris extrusa draft genome.</title>
        <authorList>
            <person name="Kono N."/>
            <person name="Arakawa K."/>
        </authorList>
    </citation>
    <scope>NUCLEOTIDE SEQUENCE [LARGE SCALE GENOMIC DNA]</scope>
</reference>
<dbReference type="Proteomes" id="UP001054945">
    <property type="component" value="Unassembled WGS sequence"/>
</dbReference>
<feature type="non-terminal residue" evidence="2">
    <location>
        <position position="32"/>
    </location>
</feature>
<evidence type="ECO:0000256" key="1">
    <source>
        <dbReference type="SAM" id="MobiDB-lite"/>
    </source>
</evidence>
<dbReference type="EMBL" id="BPLR01017546">
    <property type="protein sequence ID" value="GIY92517.1"/>
    <property type="molecule type" value="Genomic_DNA"/>
</dbReference>
<accession>A0AAV4XBJ9</accession>
<organism evidence="2 3">
    <name type="scientific">Caerostris extrusa</name>
    <name type="common">Bark spider</name>
    <name type="synonym">Caerostris bankana</name>
    <dbReference type="NCBI Taxonomy" id="172846"/>
    <lineage>
        <taxon>Eukaryota</taxon>
        <taxon>Metazoa</taxon>
        <taxon>Ecdysozoa</taxon>
        <taxon>Arthropoda</taxon>
        <taxon>Chelicerata</taxon>
        <taxon>Arachnida</taxon>
        <taxon>Araneae</taxon>
        <taxon>Araneomorphae</taxon>
        <taxon>Entelegynae</taxon>
        <taxon>Araneoidea</taxon>
        <taxon>Araneidae</taxon>
        <taxon>Caerostris</taxon>
    </lineage>
</organism>
<dbReference type="AlphaFoldDB" id="A0AAV4XBJ9"/>
<proteinExistence type="predicted"/>